<organism evidence="1 2">
    <name type="scientific">Corynebacterium choanae</name>
    <dbReference type="NCBI Taxonomy" id="1862358"/>
    <lineage>
        <taxon>Bacteria</taxon>
        <taxon>Bacillati</taxon>
        <taxon>Actinomycetota</taxon>
        <taxon>Actinomycetes</taxon>
        <taxon>Mycobacteriales</taxon>
        <taxon>Corynebacteriaceae</taxon>
        <taxon>Corynebacterium</taxon>
    </lineage>
</organism>
<dbReference type="KEGG" id="ccho:CCHOA_04970"/>
<dbReference type="EMBL" id="CP033896">
    <property type="protein sequence ID" value="AZA13400.1"/>
    <property type="molecule type" value="Genomic_DNA"/>
</dbReference>
<accession>A0A3G6JAA6</accession>
<protein>
    <submittedName>
        <fullName evidence="1">Uncharacterized protein</fullName>
    </submittedName>
</protein>
<gene>
    <name evidence="1" type="ORF">CCHOA_04970</name>
</gene>
<proteinExistence type="predicted"/>
<keyword evidence="2" id="KW-1185">Reference proteome</keyword>
<reference evidence="1 2" key="1">
    <citation type="submission" date="2018-11" db="EMBL/GenBank/DDBJ databases">
        <authorList>
            <person name="Kleinhagauer T."/>
            <person name="Glaeser S.P."/>
            <person name="Spergser J."/>
            <person name="Ruckert C."/>
            <person name="Kaempfer P."/>
            <person name="Busse H.-J."/>
        </authorList>
    </citation>
    <scope>NUCLEOTIDE SEQUENCE [LARGE SCALE GENOMIC DNA]</scope>
    <source>
        <strain evidence="1 2">200CH</strain>
    </source>
</reference>
<dbReference type="Proteomes" id="UP000269019">
    <property type="component" value="Chromosome"/>
</dbReference>
<dbReference type="AlphaFoldDB" id="A0A3G6JAA6"/>
<sequence length="65" mass="6978">MLIGREEPTCFAVIVGQEKRADAHRCFEPDSPLAVCTVSMPAEAVARCPVDPQVLKPIGSETPGR</sequence>
<evidence type="ECO:0000313" key="1">
    <source>
        <dbReference type="EMBL" id="AZA13400.1"/>
    </source>
</evidence>
<evidence type="ECO:0000313" key="2">
    <source>
        <dbReference type="Proteomes" id="UP000269019"/>
    </source>
</evidence>
<name>A0A3G6JAA6_9CORY</name>